<name>A0A151MY66_ALLMI</name>
<reference evidence="2 3" key="1">
    <citation type="journal article" date="2012" name="Genome Biol.">
        <title>Sequencing three crocodilian genomes to illuminate the evolution of archosaurs and amniotes.</title>
        <authorList>
            <person name="St John J.A."/>
            <person name="Braun E.L."/>
            <person name="Isberg S.R."/>
            <person name="Miles L.G."/>
            <person name="Chong A.Y."/>
            <person name="Gongora J."/>
            <person name="Dalzell P."/>
            <person name="Moran C."/>
            <person name="Bed'hom B."/>
            <person name="Abzhanov A."/>
            <person name="Burgess S.C."/>
            <person name="Cooksey A.M."/>
            <person name="Castoe T.A."/>
            <person name="Crawford N.G."/>
            <person name="Densmore L.D."/>
            <person name="Drew J.C."/>
            <person name="Edwards S.V."/>
            <person name="Faircloth B.C."/>
            <person name="Fujita M.K."/>
            <person name="Greenwold M.J."/>
            <person name="Hoffmann F.G."/>
            <person name="Howard J.M."/>
            <person name="Iguchi T."/>
            <person name="Janes D.E."/>
            <person name="Khan S.Y."/>
            <person name="Kohno S."/>
            <person name="de Koning A.J."/>
            <person name="Lance S.L."/>
            <person name="McCarthy F.M."/>
            <person name="McCormack J.E."/>
            <person name="Merchant M.E."/>
            <person name="Peterson D.G."/>
            <person name="Pollock D.D."/>
            <person name="Pourmand N."/>
            <person name="Raney B.J."/>
            <person name="Roessler K.A."/>
            <person name="Sanford J.R."/>
            <person name="Sawyer R.H."/>
            <person name="Schmidt C.J."/>
            <person name="Triplett E.W."/>
            <person name="Tuberville T.D."/>
            <person name="Venegas-Anaya M."/>
            <person name="Howard J.T."/>
            <person name="Jarvis E.D."/>
            <person name="Guillette L.J.Jr."/>
            <person name="Glenn T.C."/>
            <person name="Green R.E."/>
            <person name="Ray D.A."/>
        </authorList>
    </citation>
    <scope>NUCLEOTIDE SEQUENCE [LARGE SCALE GENOMIC DNA]</scope>
    <source>
        <strain evidence="2">KSC_2009_1</strain>
    </source>
</reference>
<sequence length="132" mass="14260">MGSPPCPGSVAAPAAASDEKTHGRVRDEKTVICGVGSLGKDHLGLLAGTGMGSSFPIRHPHHTFRSSIPSFGHSDMDCTSGSHCGTHLPDLLTIEERDPHPEQEESRRKDIFFLPSFFQFASENTWGDSTEK</sequence>
<feature type="compositionally biased region" description="Basic and acidic residues" evidence="1">
    <location>
        <begin position="94"/>
        <end position="109"/>
    </location>
</feature>
<evidence type="ECO:0000256" key="1">
    <source>
        <dbReference type="SAM" id="MobiDB-lite"/>
    </source>
</evidence>
<protein>
    <submittedName>
        <fullName evidence="2">Uncharacterized protein</fullName>
    </submittedName>
</protein>
<accession>A0A151MY66</accession>
<proteinExistence type="predicted"/>
<evidence type="ECO:0000313" key="3">
    <source>
        <dbReference type="Proteomes" id="UP000050525"/>
    </source>
</evidence>
<feature type="region of interest" description="Disordered" evidence="1">
    <location>
        <begin position="1"/>
        <end position="26"/>
    </location>
</feature>
<dbReference type="Proteomes" id="UP000050525">
    <property type="component" value="Unassembled WGS sequence"/>
</dbReference>
<feature type="compositionally biased region" description="Basic and acidic residues" evidence="1">
    <location>
        <begin position="17"/>
        <end position="26"/>
    </location>
</feature>
<evidence type="ECO:0000313" key="2">
    <source>
        <dbReference type="EMBL" id="KYO29454.1"/>
    </source>
</evidence>
<feature type="region of interest" description="Disordered" evidence="1">
    <location>
        <begin position="89"/>
        <end position="109"/>
    </location>
</feature>
<comment type="caution">
    <text evidence="2">The sequence shown here is derived from an EMBL/GenBank/DDBJ whole genome shotgun (WGS) entry which is preliminary data.</text>
</comment>
<dbReference type="AlphaFoldDB" id="A0A151MY66"/>
<dbReference type="EMBL" id="AKHW03004704">
    <property type="protein sequence ID" value="KYO29454.1"/>
    <property type="molecule type" value="Genomic_DNA"/>
</dbReference>
<gene>
    <name evidence="2" type="ORF">Y1Q_0018056</name>
</gene>
<keyword evidence="3" id="KW-1185">Reference proteome</keyword>
<organism evidence="2 3">
    <name type="scientific">Alligator mississippiensis</name>
    <name type="common">American alligator</name>
    <dbReference type="NCBI Taxonomy" id="8496"/>
    <lineage>
        <taxon>Eukaryota</taxon>
        <taxon>Metazoa</taxon>
        <taxon>Chordata</taxon>
        <taxon>Craniata</taxon>
        <taxon>Vertebrata</taxon>
        <taxon>Euteleostomi</taxon>
        <taxon>Archelosauria</taxon>
        <taxon>Archosauria</taxon>
        <taxon>Crocodylia</taxon>
        <taxon>Alligatoridae</taxon>
        <taxon>Alligatorinae</taxon>
        <taxon>Alligator</taxon>
    </lineage>
</organism>